<organism evidence="1 2">
    <name type="scientific">Mucuna pruriens</name>
    <name type="common">Velvet bean</name>
    <name type="synonym">Dolichos pruriens</name>
    <dbReference type="NCBI Taxonomy" id="157652"/>
    <lineage>
        <taxon>Eukaryota</taxon>
        <taxon>Viridiplantae</taxon>
        <taxon>Streptophyta</taxon>
        <taxon>Embryophyta</taxon>
        <taxon>Tracheophyta</taxon>
        <taxon>Spermatophyta</taxon>
        <taxon>Magnoliopsida</taxon>
        <taxon>eudicotyledons</taxon>
        <taxon>Gunneridae</taxon>
        <taxon>Pentapetalae</taxon>
        <taxon>rosids</taxon>
        <taxon>fabids</taxon>
        <taxon>Fabales</taxon>
        <taxon>Fabaceae</taxon>
        <taxon>Papilionoideae</taxon>
        <taxon>50 kb inversion clade</taxon>
        <taxon>NPAAA clade</taxon>
        <taxon>indigoferoid/millettioid clade</taxon>
        <taxon>Phaseoleae</taxon>
        <taxon>Mucuna</taxon>
    </lineage>
</organism>
<gene>
    <name evidence="1" type="ORF">CR513_07358</name>
</gene>
<evidence type="ECO:0000313" key="1">
    <source>
        <dbReference type="EMBL" id="RDY08413.1"/>
    </source>
</evidence>
<keyword evidence="2" id="KW-1185">Reference proteome</keyword>
<evidence type="ECO:0008006" key="3">
    <source>
        <dbReference type="Google" id="ProtNLM"/>
    </source>
</evidence>
<protein>
    <recommendedName>
        <fullName evidence="3">Retrotransposon gag domain-containing protein</fullName>
    </recommendedName>
</protein>
<name>A0A371I061_MUCPR</name>
<dbReference type="OrthoDB" id="1689420at2759"/>
<reference evidence="1" key="1">
    <citation type="submission" date="2018-05" db="EMBL/GenBank/DDBJ databases">
        <title>Draft genome of Mucuna pruriens seed.</title>
        <authorList>
            <person name="Nnadi N.E."/>
            <person name="Vos R."/>
            <person name="Hasami M.H."/>
            <person name="Devisetty U.K."/>
            <person name="Aguiy J.C."/>
        </authorList>
    </citation>
    <scope>NUCLEOTIDE SEQUENCE [LARGE SCALE GENOMIC DNA]</scope>
    <source>
        <strain evidence="1">JCA_2017</strain>
    </source>
</reference>
<dbReference type="Proteomes" id="UP000257109">
    <property type="component" value="Unassembled WGS sequence"/>
</dbReference>
<dbReference type="AlphaFoldDB" id="A0A371I061"/>
<evidence type="ECO:0000313" key="2">
    <source>
        <dbReference type="Proteomes" id="UP000257109"/>
    </source>
</evidence>
<feature type="non-terminal residue" evidence="1">
    <location>
        <position position="1"/>
    </location>
</feature>
<dbReference type="EMBL" id="QJKJ01001279">
    <property type="protein sequence ID" value="RDY08413.1"/>
    <property type="molecule type" value="Genomic_DNA"/>
</dbReference>
<dbReference type="PANTHER" id="PTHR33223">
    <property type="entry name" value="CCHC-TYPE DOMAIN-CONTAINING PROTEIN"/>
    <property type="match status" value="1"/>
</dbReference>
<sequence>MTFLALQVSSKSDVAIELDKAVMSVPRLGRSDWATMLGPLCSFRSSQGSRPIKEGLSQDKVILVRPTPSQPGRVTWPSSSIKEQPNKEWSGCTFHVNHPTQRPPQLQLNYHVTLGIACNARRARGRLGNPHLLETGKPKSVRGDCLGFQHTLMDLILSAQATRGELPPSTMAISQSNFVASILHLAKTKSDKSLPRPYRLSFCREQLGQLPRRTTKDEFIKLAPLSGTQVLLCLCVPKPGRMENTDRTLKELATPDVVYQPWCIQYPQLEPTQTYELKFGLIHLLSKFHGLAREDPHKHLKEFHVGIPEDYIKMKAFSFSLDGAAKDWLYLQPALFNTWGDMKHTFLEKFFLASRIASIRKEICGIRQ</sequence>
<comment type="caution">
    <text evidence="1">The sequence shown here is derived from an EMBL/GenBank/DDBJ whole genome shotgun (WGS) entry which is preliminary data.</text>
</comment>
<accession>A0A371I061</accession>
<dbReference type="PANTHER" id="PTHR33223:SF3">
    <property type="match status" value="1"/>
</dbReference>
<proteinExistence type="predicted"/>